<dbReference type="Proteomes" id="UP000271256">
    <property type="component" value="Unassembled WGS sequence"/>
</dbReference>
<dbReference type="InterPro" id="IPR011059">
    <property type="entry name" value="Metal-dep_hydrolase_composite"/>
</dbReference>
<dbReference type="Gene3D" id="2.30.40.10">
    <property type="entry name" value="Urease, subunit C, domain 1"/>
    <property type="match status" value="1"/>
</dbReference>
<keyword evidence="2" id="KW-0378">Hydrolase</keyword>
<comment type="caution">
    <text evidence="2">The sequence shown here is derived from an EMBL/GenBank/DDBJ whole genome shotgun (WGS) entry which is preliminary data.</text>
</comment>
<proteinExistence type="predicted"/>
<evidence type="ECO:0000259" key="1">
    <source>
        <dbReference type="Pfam" id="PF01979"/>
    </source>
</evidence>
<dbReference type="InterPro" id="IPR032466">
    <property type="entry name" value="Metal_Hydrolase"/>
</dbReference>
<dbReference type="InterPro" id="IPR057744">
    <property type="entry name" value="OTAase-like"/>
</dbReference>
<dbReference type="SUPFAM" id="SSF51338">
    <property type="entry name" value="Composite domain of metallo-dependent hydrolases"/>
    <property type="match status" value="2"/>
</dbReference>
<dbReference type="PANTHER" id="PTHR43135:SF3">
    <property type="entry name" value="ALPHA-D-RIBOSE 1-METHYLPHOSPHONATE 5-TRIPHOSPHATE DIPHOSPHATASE"/>
    <property type="match status" value="1"/>
</dbReference>
<dbReference type="PANTHER" id="PTHR43135">
    <property type="entry name" value="ALPHA-D-RIBOSE 1-METHYLPHOSPHONATE 5-TRIPHOSPHATE DIPHOSPHATASE"/>
    <property type="match status" value="1"/>
</dbReference>
<dbReference type="SUPFAM" id="SSF51556">
    <property type="entry name" value="Metallo-dependent hydrolases"/>
    <property type="match status" value="1"/>
</dbReference>
<dbReference type="GO" id="GO:0016810">
    <property type="term" value="F:hydrolase activity, acting on carbon-nitrogen (but not peptide) bonds"/>
    <property type="evidence" value="ECO:0007669"/>
    <property type="project" value="InterPro"/>
</dbReference>
<feature type="domain" description="Amidohydrolase-related" evidence="1">
    <location>
        <begin position="70"/>
        <end position="402"/>
    </location>
</feature>
<dbReference type="InterPro" id="IPR051781">
    <property type="entry name" value="Metallo-dep_Hydrolase"/>
</dbReference>
<dbReference type="CDD" id="cd01299">
    <property type="entry name" value="Met_dep_hydrolase_A"/>
    <property type="match status" value="1"/>
</dbReference>
<dbReference type="Pfam" id="PF01979">
    <property type="entry name" value="Amidohydro_1"/>
    <property type="match status" value="1"/>
</dbReference>
<gene>
    <name evidence="2" type="ORF">D7024_13410</name>
</gene>
<dbReference type="InterPro" id="IPR006680">
    <property type="entry name" value="Amidohydro-rel"/>
</dbReference>
<protein>
    <submittedName>
        <fullName evidence="2">Amidohydrolase family protein</fullName>
    </submittedName>
</protein>
<organism evidence="2 3">
    <name type="scientific">Desulfofundulus salinus</name>
    <dbReference type="NCBI Taxonomy" id="2419843"/>
    <lineage>
        <taxon>Bacteria</taxon>
        <taxon>Bacillati</taxon>
        <taxon>Bacillota</taxon>
        <taxon>Clostridia</taxon>
        <taxon>Eubacteriales</taxon>
        <taxon>Peptococcaceae</taxon>
        <taxon>Desulfofundulus</taxon>
    </lineage>
</organism>
<dbReference type="RefSeq" id="WP_121452231.1">
    <property type="nucleotide sequence ID" value="NZ_RBWE01000001.1"/>
</dbReference>
<evidence type="ECO:0000313" key="3">
    <source>
        <dbReference type="Proteomes" id="UP000271256"/>
    </source>
</evidence>
<reference evidence="2 3" key="1">
    <citation type="submission" date="2018-10" db="EMBL/GenBank/DDBJ databases">
        <authorList>
            <person name="Grouzdev D.S."/>
            <person name="Krutkina M.S."/>
            <person name="Tourova T.P."/>
            <person name="Nazina T.N."/>
        </authorList>
    </citation>
    <scope>NUCLEOTIDE SEQUENCE [LARGE SCALE GENOMIC DNA]</scope>
    <source>
        <strain evidence="2 3">435</strain>
    </source>
</reference>
<dbReference type="AlphaFoldDB" id="A0A494X3P9"/>
<accession>A0A494X3P9</accession>
<name>A0A494X3P9_9FIRM</name>
<dbReference type="EMBL" id="RBWE01000001">
    <property type="protein sequence ID" value="RKO67837.1"/>
    <property type="molecule type" value="Genomic_DNA"/>
</dbReference>
<sequence>MSVITLEPGQTLIIKASRVWRGTPAPPQEALVYLQDGKVAAVSTSDQTGRYKRKGLIKESLNVLELPGCTMVPGFIDCHVHLALDGRDFSRAQQQWTARGELLERVKADLTNTLERGIVAVRDGGDRAGIGLEVKRLVATGRLAGPLVLACGHALHRQGRYGSFLGPGLTPGELEKAVDSLARQGVDHLKILVSGIVSFSEYGRVGGPQFTRDELQRIVYRARSRGLRVMAHASGDGAVRLAVEAGVDSIEHGYFISEESLYRMAAQGIAWVPTVIPVAGQVRGKLRAQYTAREIEVITRTWLRQVEMIKKALEMGVILGVGTDAGATGVCHGRGFLEELLLYREAGLSPADILLAATRNGAAILGLEHLLGRIEPGRPAFLVAVEGNPWEDISALARIKYVFRSVDFPGKRGYTFHKDMTNTVPVMEENTQ</sequence>
<keyword evidence="3" id="KW-1185">Reference proteome</keyword>
<dbReference type="OrthoDB" id="9797498at2"/>
<evidence type="ECO:0000313" key="2">
    <source>
        <dbReference type="EMBL" id="RKO67837.1"/>
    </source>
</evidence>
<dbReference type="Gene3D" id="3.20.20.140">
    <property type="entry name" value="Metal-dependent hydrolases"/>
    <property type="match status" value="1"/>
</dbReference>